<accession>A0A0G0VUL0</accession>
<dbReference type="Proteomes" id="UP000034236">
    <property type="component" value="Unassembled WGS sequence"/>
</dbReference>
<organism evidence="1 2">
    <name type="scientific">Candidatus Nomurabacteria bacterium GW2011_GWA2_41_25</name>
    <dbReference type="NCBI Taxonomy" id="1618736"/>
    <lineage>
        <taxon>Bacteria</taxon>
        <taxon>Candidatus Nomuraibacteriota</taxon>
    </lineage>
</organism>
<dbReference type="EMBL" id="LCBE01000005">
    <property type="protein sequence ID" value="KKS04564.1"/>
    <property type="molecule type" value="Genomic_DNA"/>
</dbReference>
<gene>
    <name evidence="1" type="ORF">UU58_C0005G0013</name>
</gene>
<protein>
    <submittedName>
        <fullName evidence="1">Uncharacterized protein</fullName>
    </submittedName>
</protein>
<name>A0A0G0VUL0_9BACT</name>
<evidence type="ECO:0000313" key="1">
    <source>
        <dbReference type="EMBL" id="KKS04564.1"/>
    </source>
</evidence>
<evidence type="ECO:0000313" key="2">
    <source>
        <dbReference type="Proteomes" id="UP000034236"/>
    </source>
</evidence>
<comment type="caution">
    <text evidence="1">The sequence shown here is derived from an EMBL/GenBank/DDBJ whole genome shotgun (WGS) entry which is preliminary data.</text>
</comment>
<dbReference type="AlphaFoldDB" id="A0A0G0VUL0"/>
<sequence length="284" mass="31450">MLKTPLIFKNATNSELDKENQGLAYSNALIGDLVNKDTDLDGVLDWEESLWGTDPTKKETAPGISDSVAIDKLKAEQGIGEKIGGDSQNTENLTETDKFSRELFSTVATLNQEGEMDQATIDKISSSLADHIQNSPPRKIYTFSDIKVIKDDSVQAVKKYNDTLDSIHAKYPIKGNVADILQKFIADENNVNTSALAELDPIIEPTNKIINATVKTSVPQFLAPLHLDFINGLERFTENLNDIKLYDTDVIVSFSAMSQYEQNTAILEVAAKELRDAIRQKLNN</sequence>
<reference evidence="1 2" key="1">
    <citation type="journal article" date="2015" name="Nature">
        <title>rRNA introns, odd ribosomes, and small enigmatic genomes across a large radiation of phyla.</title>
        <authorList>
            <person name="Brown C.T."/>
            <person name="Hug L.A."/>
            <person name="Thomas B.C."/>
            <person name="Sharon I."/>
            <person name="Castelle C.J."/>
            <person name="Singh A."/>
            <person name="Wilkins M.J."/>
            <person name="Williams K.H."/>
            <person name="Banfield J.F."/>
        </authorList>
    </citation>
    <scope>NUCLEOTIDE SEQUENCE [LARGE SCALE GENOMIC DNA]</scope>
</reference>
<proteinExistence type="predicted"/>